<evidence type="ECO:0000256" key="3">
    <source>
        <dbReference type="ARBA" id="ARBA00022664"/>
    </source>
</evidence>
<dbReference type="GO" id="GO:0016556">
    <property type="term" value="P:mRNA modification"/>
    <property type="evidence" value="ECO:0007669"/>
    <property type="project" value="InterPro"/>
</dbReference>
<comment type="caution">
    <text evidence="7">The sequence shown here is derived from an EMBL/GenBank/DDBJ whole genome shotgun (WGS) entry which is preliminary data.</text>
</comment>
<comment type="subcellular location">
    <subcellularLocation>
        <location evidence="1">Nucleus</location>
    </subcellularLocation>
</comment>
<dbReference type="Proteomes" id="UP000251960">
    <property type="component" value="Chromosome 5"/>
</dbReference>
<keyword evidence="4" id="KW-0508">mRNA splicing</keyword>
<protein>
    <submittedName>
        <fullName evidence="7">FKBP12-interacting protein</fullName>
    </submittedName>
</protein>
<dbReference type="PANTHER" id="PTHR15217">
    <property type="entry name" value="WILMS' TUMOR 1-ASSOCIATING PROTEIN"/>
    <property type="match status" value="1"/>
</dbReference>
<feature type="compositionally biased region" description="Low complexity" evidence="6">
    <location>
        <begin position="27"/>
        <end position="39"/>
    </location>
</feature>
<proteinExistence type="inferred from homology"/>
<dbReference type="PANTHER" id="PTHR15217:SF0">
    <property type="entry name" value="PRE-MRNA-SPLICING REGULATOR WTAP"/>
    <property type="match status" value="1"/>
</dbReference>
<dbReference type="ExpressionAtlas" id="A0A3L6EII7">
    <property type="expression patterns" value="baseline and differential"/>
</dbReference>
<evidence type="ECO:0000256" key="2">
    <source>
        <dbReference type="ARBA" id="ARBA00010313"/>
    </source>
</evidence>
<accession>A0A3L6EII7</accession>
<dbReference type="EMBL" id="NCVQ01000006">
    <property type="protein sequence ID" value="PWZ20869.1"/>
    <property type="molecule type" value="Genomic_DNA"/>
</dbReference>
<evidence type="ECO:0000256" key="1">
    <source>
        <dbReference type="ARBA" id="ARBA00004123"/>
    </source>
</evidence>
<dbReference type="Pfam" id="PF17098">
    <property type="entry name" value="Wtap"/>
    <property type="match status" value="1"/>
</dbReference>
<evidence type="ECO:0000256" key="5">
    <source>
        <dbReference type="ARBA" id="ARBA00023242"/>
    </source>
</evidence>
<feature type="region of interest" description="Disordered" evidence="6">
    <location>
        <begin position="1"/>
        <end position="76"/>
    </location>
</feature>
<comment type="similarity">
    <text evidence="2">Belongs to the fl(2)d family.</text>
</comment>
<feature type="region of interest" description="Disordered" evidence="6">
    <location>
        <begin position="282"/>
        <end position="327"/>
    </location>
</feature>
<reference evidence="7" key="1">
    <citation type="journal article" date="2018" name="Nat. Genet.">
        <title>Extensive intraspecific gene order and gene structural variations between Mo17 and other maize genomes.</title>
        <authorList>
            <person name="Sun S."/>
            <person name="Zhou Y."/>
            <person name="Chen J."/>
            <person name="Shi J."/>
            <person name="Zhao H."/>
            <person name="Zhao H."/>
            <person name="Song W."/>
            <person name="Zhang M."/>
            <person name="Cui Y."/>
            <person name="Dong X."/>
            <person name="Liu H."/>
            <person name="Ma X."/>
            <person name="Jiao Y."/>
            <person name="Wang B."/>
            <person name="Wei X."/>
            <person name="Stein J.C."/>
            <person name="Glaubitz J.C."/>
            <person name="Lu F."/>
            <person name="Yu G."/>
            <person name="Liang C."/>
            <person name="Fengler K."/>
            <person name="Li B."/>
            <person name="Rafalski A."/>
            <person name="Schnable P.S."/>
            <person name="Ware D.H."/>
            <person name="Buckler E.S."/>
            <person name="Lai J."/>
        </authorList>
    </citation>
    <scope>NUCLEOTIDE SEQUENCE [LARGE SCALE GENOMIC DNA]</scope>
    <source>
        <tissue evidence="7">Seedling</tissue>
    </source>
</reference>
<dbReference type="GO" id="GO:0005634">
    <property type="term" value="C:nucleus"/>
    <property type="evidence" value="ECO:0007669"/>
    <property type="project" value="UniProtKB-SubCell"/>
</dbReference>
<dbReference type="InterPro" id="IPR033757">
    <property type="entry name" value="WTAP"/>
</dbReference>
<dbReference type="AlphaFoldDB" id="A0A3L6EII7"/>
<keyword evidence="3" id="KW-0507">mRNA processing</keyword>
<keyword evidence="5" id="KW-0539">Nucleus</keyword>
<feature type="compositionally biased region" description="Acidic residues" evidence="6">
    <location>
        <begin position="10"/>
        <end position="26"/>
    </location>
</feature>
<evidence type="ECO:0000256" key="4">
    <source>
        <dbReference type="ARBA" id="ARBA00023187"/>
    </source>
</evidence>
<gene>
    <name evidence="7" type="primary">FIP37_0</name>
    <name evidence="7" type="ORF">Zm00014a_038305</name>
</gene>
<evidence type="ECO:0000256" key="6">
    <source>
        <dbReference type="SAM" id="MobiDB-lite"/>
    </source>
</evidence>
<evidence type="ECO:0000313" key="7">
    <source>
        <dbReference type="EMBL" id="PWZ20869.1"/>
    </source>
</evidence>
<dbReference type="GO" id="GO:0008380">
    <property type="term" value="P:RNA splicing"/>
    <property type="evidence" value="ECO:0007669"/>
    <property type="project" value="UniProtKB-KW"/>
</dbReference>
<dbReference type="GO" id="GO:0006397">
    <property type="term" value="P:mRNA processing"/>
    <property type="evidence" value="ECO:0007669"/>
    <property type="project" value="UniProtKB-KW"/>
</dbReference>
<organism evidence="7">
    <name type="scientific">Zea mays</name>
    <name type="common">Maize</name>
    <dbReference type="NCBI Taxonomy" id="4577"/>
    <lineage>
        <taxon>Eukaryota</taxon>
        <taxon>Viridiplantae</taxon>
        <taxon>Streptophyta</taxon>
        <taxon>Embryophyta</taxon>
        <taxon>Tracheophyta</taxon>
        <taxon>Spermatophyta</taxon>
        <taxon>Magnoliopsida</taxon>
        <taxon>Liliopsida</taxon>
        <taxon>Poales</taxon>
        <taxon>Poaceae</taxon>
        <taxon>PACMAD clade</taxon>
        <taxon>Panicoideae</taxon>
        <taxon>Andropogonodae</taxon>
        <taxon>Andropogoneae</taxon>
        <taxon>Tripsacinae</taxon>
        <taxon>Zea</taxon>
    </lineage>
</organism>
<name>A0A3L6EII7_MAIZE</name>
<sequence length="327" mass="35651">MSSPWSPMSLEEEEEIQELDAEEQQDGEQPQQGDGLQQGSTAEARAQQTGKKRARSVANSSTKSEAKIKVEESAPGAATGVILSLRESLQDCKQSLASCQVELEAAKSEIEKWHSAFQSIPAVPSGTSPDPVSVVSYLSNLKSSEESLKEQLEKAKKREAAFIVTFAKREQEIAELKLDLVHLAVWIQGIAVTHKRTGPDKHQPHTCYAKNLVEEKEKKIKELQDNVAAVNFTPSSKLGKMLMAKCRTLQEENEEIGAMASEGKVAILQEELEAKELEVTRLKEETLSQKEGTQEAPAPAPAPVEEGDGAGNDLKPASDPLQVKLES</sequence>
<dbReference type="GO" id="GO:0000381">
    <property type="term" value="P:regulation of alternative mRNA splicing, via spliceosome"/>
    <property type="evidence" value="ECO:0007669"/>
    <property type="project" value="InterPro"/>
</dbReference>